<feature type="signal peptide" evidence="1">
    <location>
        <begin position="1"/>
        <end position="16"/>
    </location>
</feature>
<protein>
    <recommendedName>
        <fullName evidence="4">Transcription factor domain-containing protein</fullName>
    </recommendedName>
</protein>
<gene>
    <name evidence="2" type="ORF">EYC84_007153</name>
</gene>
<proteinExistence type="predicted"/>
<name>A0A5M9KA81_MONFR</name>
<keyword evidence="3" id="KW-1185">Reference proteome</keyword>
<organism evidence="2 3">
    <name type="scientific">Monilinia fructicola</name>
    <name type="common">Brown rot fungus</name>
    <name type="synonym">Ciboria fructicola</name>
    <dbReference type="NCBI Taxonomy" id="38448"/>
    <lineage>
        <taxon>Eukaryota</taxon>
        <taxon>Fungi</taxon>
        <taxon>Dikarya</taxon>
        <taxon>Ascomycota</taxon>
        <taxon>Pezizomycotina</taxon>
        <taxon>Leotiomycetes</taxon>
        <taxon>Helotiales</taxon>
        <taxon>Sclerotiniaceae</taxon>
        <taxon>Monilinia</taxon>
    </lineage>
</organism>
<dbReference type="AlphaFoldDB" id="A0A5M9KA81"/>
<evidence type="ECO:0000313" key="3">
    <source>
        <dbReference type="Proteomes" id="UP000322873"/>
    </source>
</evidence>
<comment type="caution">
    <text evidence="2">The sequence shown here is derived from an EMBL/GenBank/DDBJ whole genome shotgun (WGS) entry which is preliminary data.</text>
</comment>
<evidence type="ECO:0000256" key="1">
    <source>
        <dbReference type="SAM" id="SignalP"/>
    </source>
</evidence>
<feature type="chain" id="PRO_5024372425" description="Transcription factor domain-containing protein" evidence="1">
    <location>
        <begin position="17"/>
        <end position="327"/>
    </location>
</feature>
<reference evidence="2 3" key="1">
    <citation type="submission" date="2019-06" db="EMBL/GenBank/DDBJ databases">
        <title>Genome Sequence of the Brown Rot Fungal Pathogen Monilinia fructicola.</title>
        <authorList>
            <person name="De Miccolis Angelini R.M."/>
            <person name="Landi L."/>
            <person name="Abate D."/>
            <person name="Pollastro S."/>
            <person name="Romanazzi G."/>
            <person name="Faretra F."/>
        </authorList>
    </citation>
    <scope>NUCLEOTIDE SEQUENCE [LARGE SCALE GENOMIC DNA]</scope>
    <source>
        <strain evidence="2 3">Mfrc123</strain>
    </source>
</reference>
<keyword evidence="1" id="KW-0732">Signal</keyword>
<evidence type="ECO:0000313" key="2">
    <source>
        <dbReference type="EMBL" id="KAA8577156.1"/>
    </source>
</evidence>
<evidence type="ECO:0008006" key="4">
    <source>
        <dbReference type="Google" id="ProtNLM"/>
    </source>
</evidence>
<sequence>MLCNRCISFWTIPVLATFYDALIADAPPWWCTKIRVSLSVFEDIYFNCLYFSTILDTSVGDEEVCRIDLVVRAHSILSPLLNLLLWQRVICIYNPALSLDTSIPSFMLGSVMMGLQCMVFEAANPRISSHAINSSRRHFFEISIISSPICSSHTPSLRLYKIFITVEMERMTILTEYNVLPGKNWSVEKCREVSRSKVIIINAFNALVRTHARTLQQPLLHCHRDKIQNVRQAVVAFAFYCTAVLRADSKCYSSCVWQDELDILHPRFHKLLQTSTKSDHLKLSIQAWILLSQGSQSPLISILRSAYFFHLLASQPLIQPLNSHEST</sequence>
<accession>A0A5M9KA81</accession>
<dbReference type="Proteomes" id="UP000322873">
    <property type="component" value="Unassembled WGS sequence"/>
</dbReference>
<dbReference type="EMBL" id="VICG01000001">
    <property type="protein sequence ID" value="KAA8577156.1"/>
    <property type="molecule type" value="Genomic_DNA"/>
</dbReference>